<gene>
    <name evidence="2" type="ORF">BN381_250118</name>
</gene>
<sequence>MPICPVATSRSDPGTDLPSYQNQVDAAVSNYWSVRQSQAKRSRASGVLNTGTGRR</sequence>
<evidence type="ECO:0000256" key="1">
    <source>
        <dbReference type="SAM" id="MobiDB-lite"/>
    </source>
</evidence>
<accession>R4YZ04</accession>
<reference evidence="2 3" key="1">
    <citation type="journal article" date="2013" name="ISME J.">
        <title>Metabolic model for the filamentous 'Candidatus Microthrix parvicella' based on genomic and metagenomic analyses.</title>
        <authorList>
            <person name="Jon McIlroy S."/>
            <person name="Kristiansen R."/>
            <person name="Albertsen M."/>
            <person name="Michael Karst S."/>
            <person name="Rossetti S."/>
            <person name="Lund Nielsen J."/>
            <person name="Tandoi V."/>
            <person name="James Seviour R."/>
            <person name="Nielsen P.H."/>
        </authorList>
    </citation>
    <scope>NUCLEOTIDE SEQUENCE [LARGE SCALE GENOMIC DNA]</scope>
    <source>
        <strain evidence="2 3">RN1</strain>
    </source>
</reference>
<name>R4YZ04_9ACTN</name>
<evidence type="ECO:0000313" key="2">
    <source>
        <dbReference type="EMBL" id="CCM63625.1"/>
    </source>
</evidence>
<dbReference type="Proteomes" id="UP000018291">
    <property type="component" value="Unassembled WGS sequence"/>
</dbReference>
<evidence type="ECO:0000313" key="3">
    <source>
        <dbReference type="Proteomes" id="UP000018291"/>
    </source>
</evidence>
<organism evidence="2 3">
    <name type="scientific">Candidatus Neomicrothrix parvicella RN1</name>
    <dbReference type="NCBI Taxonomy" id="1229780"/>
    <lineage>
        <taxon>Bacteria</taxon>
        <taxon>Bacillati</taxon>
        <taxon>Actinomycetota</taxon>
        <taxon>Acidimicrobiia</taxon>
        <taxon>Acidimicrobiales</taxon>
        <taxon>Microthrixaceae</taxon>
        <taxon>Candidatus Neomicrothrix</taxon>
    </lineage>
</organism>
<dbReference type="EMBL" id="CANL01000018">
    <property type="protein sequence ID" value="CCM63625.1"/>
    <property type="molecule type" value="Genomic_DNA"/>
</dbReference>
<dbReference type="STRING" id="1229780.BN381_250118"/>
<comment type="caution">
    <text evidence="2">The sequence shown here is derived from an EMBL/GenBank/DDBJ whole genome shotgun (WGS) entry which is preliminary data.</text>
</comment>
<dbReference type="HOGENOM" id="CLU_3023495_0_0_11"/>
<proteinExistence type="predicted"/>
<keyword evidence="3" id="KW-1185">Reference proteome</keyword>
<feature type="region of interest" description="Disordered" evidence="1">
    <location>
        <begin position="36"/>
        <end position="55"/>
    </location>
</feature>
<dbReference type="AlphaFoldDB" id="R4YZ04"/>
<protein>
    <submittedName>
        <fullName evidence="2">Uncharacterized protein</fullName>
    </submittedName>
</protein>